<protein>
    <recommendedName>
        <fullName evidence="2">Peptidase MA-like domain-containing protein</fullName>
    </recommendedName>
</protein>
<evidence type="ECO:0000259" key="2">
    <source>
        <dbReference type="Pfam" id="PF13485"/>
    </source>
</evidence>
<dbReference type="EMBL" id="QFGA01000004">
    <property type="protein sequence ID" value="TEB04176.1"/>
    <property type="molecule type" value="Genomic_DNA"/>
</dbReference>
<organism evidence="3 4">
    <name type="scientific">Pelotomaculum schinkii</name>
    <dbReference type="NCBI Taxonomy" id="78350"/>
    <lineage>
        <taxon>Bacteria</taxon>
        <taxon>Bacillati</taxon>
        <taxon>Bacillota</taxon>
        <taxon>Clostridia</taxon>
        <taxon>Eubacteriales</taxon>
        <taxon>Desulfotomaculaceae</taxon>
        <taxon>Pelotomaculum</taxon>
    </lineage>
</organism>
<name>A0A4Y7R5Z8_9FIRM</name>
<proteinExistence type="predicted"/>
<feature type="transmembrane region" description="Helical" evidence="1">
    <location>
        <begin position="21"/>
        <end position="40"/>
    </location>
</feature>
<keyword evidence="1" id="KW-0472">Membrane</keyword>
<keyword evidence="1" id="KW-0812">Transmembrane</keyword>
<dbReference type="Proteomes" id="UP000298324">
    <property type="component" value="Unassembled WGS sequence"/>
</dbReference>
<reference evidence="3 4" key="1">
    <citation type="journal article" date="2018" name="Environ. Microbiol.">
        <title>Novel energy conservation strategies and behaviour of Pelotomaculum schinkii driving syntrophic propionate catabolism.</title>
        <authorList>
            <person name="Hidalgo-Ahumada C.A.P."/>
            <person name="Nobu M.K."/>
            <person name="Narihiro T."/>
            <person name="Tamaki H."/>
            <person name="Liu W.T."/>
            <person name="Kamagata Y."/>
            <person name="Stams A.J.M."/>
            <person name="Imachi H."/>
            <person name="Sousa D.Z."/>
        </authorList>
    </citation>
    <scope>NUCLEOTIDE SEQUENCE [LARGE SCALE GENOMIC DNA]</scope>
    <source>
        <strain evidence="3 4">HH</strain>
    </source>
</reference>
<evidence type="ECO:0000313" key="3">
    <source>
        <dbReference type="EMBL" id="TEB04176.1"/>
    </source>
</evidence>
<dbReference type="InterPro" id="IPR039568">
    <property type="entry name" value="Peptidase_MA-like_dom"/>
</dbReference>
<gene>
    <name evidence="3" type="ORF">Psch_03901</name>
</gene>
<keyword evidence="4" id="KW-1185">Reference proteome</keyword>
<dbReference type="AlphaFoldDB" id="A0A4Y7R5Z8"/>
<dbReference type="RefSeq" id="WP_134216767.1">
    <property type="nucleotide sequence ID" value="NZ_QFGA01000004.1"/>
</dbReference>
<evidence type="ECO:0000313" key="4">
    <source>
        <dbReference type="Proteomes" id="UP000298324"/>
    </source>
</evidence>
<accession>A0A4Y7R5Z8</accession>
<sequence length="308" mass="35009">MKLAAQDNIDRASGRPWGASWFRVMRALAAAFILLAALFWNIPAGIKSYSYAAIRELVKVHTILGTWHLEKLTSEHYYIKFRPEDRVEAELVLDTAEFFYRPVTEEFNFTPRGRIPIILYSSREALNKSFGWEADESAMGVYWAGAIRVLSPGVWVEQQEAGRIAEVFKTAGPMAHELTHLVVDYLTGGNYPRWFTEGVAQYEEYKLTGFELQDATSSLKPPFYSMRDLTGRFDQLPNQTKAYGESLAAVRFIVSYAGEPALHQLIAELGQCLDFNQAAAKVLRLDEAQFEAGWQDWAMTKAPRRDLF</sequence>
<comment type="caution">
    <text evidence="3">The sequence shown here is derived from an EMBL/GenBank/DDBJ whole genome shotgun (WGS) entry which is preliminary data.</text>
</comment>
<dbReference type="Pfam" id="PF13485">
    <property type="entry name" value="Peptidase_MA_2"/>
    <property type="match status" value="1"/>
</dbReference>
<evidence type="ECO:0000256" key="1">
    <source>
        <dbReference type="SAM" id="Phobius"/>
    </source>
</evidence>
<feature type="domain" description="Peptidase MA-like" evidence="2">
    <location>
        <begin position="172"/>
        <end position="298"/>
    </location>
</feature>
<keyword evidence="1" id="KW-1133">Transmembrane helix</keyword>